<dbReference type="SMART" id="SM00331">
    <property type="entry name" value="PP2C_SIG"/>
    <property type="match status" value="1"/>
</dbReference>
<sequence length="249" mass="27646">MKYYGITDKGLVRKSNQDSYVIATNVAGEVFAIVADGIGGNLGGDIASRMAVAHFSRVFSETEQFRDVDEVKQWLNREVKICNSAIFDYGKQHVDLKGMGTTLCAALITHIGIFIVNIGDSRAYAWWHAGKMKQLTVDHTLVNDMLMHNEITPEEAKTFPRRNVLTNALGVWEDVKCDITHHIEKIDGLLLCSDGLHGYVSEKTVLRVVIDPHKDPSLRARKLIKLALEAGGFDNTTVILLDFVGGYTL</sequence>
<dbReference type="Gene3D" id="3.60.40.10">
    <property type="entry name" value="PPM-type phosphatase domain"/>
    <property type="match status" value="1"/>
</dbReference>
<dbReference type="SUPFAM" id="SSF81606">
    <property type="entry name" value="PP2C-like"/>
    <property type="match status" value="1"/>
</dbReference>
<dbReference type="Pfam" id="PF13672">
    <property type="entry name" value="PP2C_2"/>
    <property type="match status" value="1"/>
</dbReference>
<protein>
    <submittedName>
        <fullName evidence="2">Stp1/IreP family PP2C-type Ser/Thr phosphatase</fullName>
    </submittedName>
</protein>
<dbReference type="Proteomes" id="UP000284731">
    <property type="component" value="Unassembled WGS sequence"/>
</dbReference>
<name>A0A412PFN4_9FIRM</name>
<accession>A0A412PFN4</accession>
<dbReference type="EMBL" id="QRWX01000002">
    <property type="protein sequence ID" value="RGT56260.1"/>
    <property type="molecule type" value="Genomic_DNA"/>
</dbReference>
<evidence type="ECO:0000313" key="2">
    <source>
        <dbReference type="EMBL" id="RGT56260.1"/>
    </source>
</evidence>
<dbReference type="NCBIfam" id="NF033484">
    <property type="entry name" value="Stp1_PP2C_phos"/>
    <property type="match status" value="1"/>
</dbReference>
<dbReference type="GO" id="GO:0004722">
    <property type="term" value="F:protein serine/threonine phosphatase activity"/>
    <property type="evidence" value="ECO:0007669"/>
    <property type="project" value="InterPro"/>
</dbReference>
<organism evidence="2 3">
    <name type="scientific">Solobacterium moorei</name>
    <dbReference type="NCBI Taxonomy" id="102148"/>
    <lineage>
        <taxon>Bacteria</taxon>
        <taxon>Bacillati</taxon>
        <taxon>Bacillota</taxon>
        <taxon>Erysipelotrichia</taxon>
        <taxon>Erysipelotrichales</taxon>
        <taxon>Erysipelotrichaceae</taxon>
        <taxon>Solobacterium</taxon>
    </lineage>
</organism>
<feature type="domain" description="PPM-type phosphatase" evidence="1">
    <location>
        <begin position="3"/>
        <end position="243"/>
    </location>
</feature>
<comment type="caution">
    <text evidence="2">The sequence shown here is derived from an EMBL/GenBank/DDBJ whole genome shotgun (WGS) entry which is preliminary data.</text>
</comment>
<dbReference type="CDD" id="cd00143">
    <property type="entry name" value="PP2Cc"/>
    <property type="match status" value="1"/>
</dbReference>
<dbReference type="InterPro" id="IPR001932">
    <property type="entry name" value="PPM-type_phosphatase-like_dom"/>
</dbReference>
<dbReference type="InterPro" id="IPR036457">
    <property type="entry name" value="PPM-type-like_dom_sf"/>
</dbReference>
<evidence type="ECO:0000313" key="3">
    <source>
        <dbReference type="Proteomes" id="UP000284731"/>
    </source>
</evidence>
<dbReference type="GeneID" id="89619865"/>
<dbReference type="RefSeq" id="WP_006525415.1">
    <property type="nucleotide sequence ID" value="NZ_AP028934.1"/>
</dbReference>
<dbReference type="PANTHER" id="PTHR47992">
    <property type="entry name" value="PROTEIN PHOSPHATASE"/>
    <property type="match status" value="1"/>
</dbReference>
<dbReference type="AlphaFoldDB" id="A0A412PFN4"/>
<dbReference type="InterPro" id="IPR015655">
    <property type="entry name" value="PP2C"/>
</dbReference>
<reference evidence="2 3" key="1">
    <citation type="submission" date="2018-08" db="EMBL/GenBank/DDBJ databases">
        <title>A genome reference for cultivated species of the human gut microbiota.</title>
        <authorList>
            <person name="Zou Y."/>
            <person name="Xue W."/>
            <person name="Luo G."/>
        </authorList>
    </citation>
    <scope>NUCLEOTIDE SEQUENCE [LARGE SCALE GENOMIC DNA]</scope>
    <source>
        <strain evidence="2 3">AF18-46</strain>
    </source>
</reference>
<dbReference type="PROSITE" id="PS51746">
    <property type="entry name" value="PPM_2"/>
    <property type="match status" value="1"/>
</dbReference>
<proteinExistence type="predicted"/>
<evidence type="ECO:0000259" key="1">
    <source>
        <dbReference type="PROSITE" id="PS51746"/>
    </source>
</evidence>
<gene>
    <name evidence="2" type="ORF">DWX20_05495</name>
</gene>
<dbReference type="SMART" id="SM00332">
    <property type="entry name" value="PP2Cc"/>
    <property type="match status" value="1"/>
</dbReference>